<reference evidence="1 2" key="1">
    <citation type="submission" date="2017-11" db="EMBL/GenBank/DDBJ databases">
        <title>Isolation and Characterization of Family Methanocellaceae Species from Potential Methane Hydrate Area Offshore Southwestern Taiwan.</title>
        <authorList>
            <person name="Zhang W.-L."/>
            <person name="Chen W.-C."/>
            <person name="Lai M.-C."/>
            <person name="Chen S.-C."/>
        </authorList>
    </citation>
    <scope>NUCLEOTIDE SEQUENCE [LARGE SCALE GENOMIC DNA]</scope>
    <source>
        <strain evidence="1 2">CWC-04</strain>
    </source>
</reference>
<comment type="caution">
    <text evidence="1">The sequence shown here is derived from an EMBL/GenBank/DDBJ whole genome shotgun (WGS) entry which is preliminary data.</text>
</comment>
<dbReference type="RefSeq" id="WP_230742634.1">
    <property type="nucleotide sequence ID" value="NZ_PGCK01000011.1"/>
</dbReference>
<dbReference type="AlphaFoldDB" id="A0AAP2REM8"/>
<evidence type="ECO:0000313" key="2">
    <source>
        <dbReference type="Proteomes" id="UP001320159"/>
    </source>
</evidence>
<proteinExistence type="predicted"/>
<name>A0AAP2REM8_9EURY</name>
<protein>
    <submittedName>
        <fullName evidence="1">Uncharacterized protein</fullName>
    </submittedName>
</protein>
<gene>
    <name evidence="1" type="ORF">CUJ83_12285</name>
</gene>
<accession>A0AAP2REM8</accession>
<keyword evidence="2" id="KW-1185">Reference proteome</keyword>
<sequence>MPDSTKPMYYGKVKYEQNGVNIPKRATSTLLTYYSCGQTTSSFYETVQASVSGDSENHKDDDNNKNSFMYRLFPKSDYCSDVKIIPLKGSEEAG</sequence>
<evidence type="ECO:0000313" key="1">
    <source>
        <dbReference type="EMBL" id="MCD1295777.1"/>
    </source>
</evidence>
<dbReference type="EMBL" id="PGCK01000011">
    <property type="protein sequence ID" value="MCD1295777.1"/>
    <property type="molecule type" value="Genomic_DNA"/>
</dbReference>
<organism evidence="1 2">
    <name type="scientific">Methanooceanicella nereidis</name>
    <dbReference type="NCBI Taxonomy" id="2052831"/>
    <lineage>
        <taxon>Archaea</taxon>
        <taxon>Methanobacteriati</taxon>
        <taxon>Methanobacteriota</taxon>
        <taxon>Stenosarchaea group</taxon>
        <taxon>Methanomicrobia</taxon>
        <taxon>Methanocellales</taxon>
        <taxon>Methanocellaceae</taxon>
        <taxon>Methanooceanicella</taxon>
    </lineage>
</organism>
<dbReference type="Proteomes" id="UP001320159">
    <property type="component" value="Unassembled WGS sequence"/>
</dbReference>